<sequence>MDVSSRVLSELASREAALDAQIETARAQAQETVDAAQAQAASILRDAQDRVKAMQAQQDQQLARDVQQVREDASVQAQTQAQAIRARAEAKLGEAVDTIMRAVLP</sequence>
<accession>A0A0F7JQT8</accession>
<reference evidence="2 4" key="1">
    <citation type="submission" date="2015-01" db="EMBL/GenBank/DDBJ databases">
        <title>Deinococcus soli/N5/whole genome sequencing.</title>
        <authorList>
            <person name="Kim M.K."/>
            <person name="Srinivasan S."/>
            <person name="Lee J.-J."/>
        </authorList>
    </citation>
    <scope>NUCLEOTIDE SEQUENCE [LARGE SCALE GENOMIC DNA]</scope>
    <source>
        <strain evidence="2 4">N5</strain>
    </source>
</reference>
<feature type="coiled-coil region" evidence="1">
    <location>
        <begin position="8"/>
        <end position="64"/>
    </location>
</feature>
<evidence type="ECO:0000313" key="3">
    <source>
        <dbReference type="EMBL" id="MDR6219877.1"/>
    </source>
</evidence>
<dbReference type="AlphaFoldDB" id="A0A0F7JQT8"/>
<evidence type="ECO:0000256" key="1">
    <source>
        <dbReference type="SAM" id="Coils"/>
    </source>
</evidence>
<evidence type="ECO:0000313" key="2">
    <source>
        <dbReference type="EMBL" id="AKH17088.1"/>
    </source>
</evidence>
<dbReference type="Pfam" id="PF16999">
    <property type="entry name" value="V-ATPase_G_2"/>
    <property type="match status" value="1"/>
</dbReference>
<dbReference type="Gene3D" id="1.20.5.2950">
    <property type="match status" value="1"/>
</dbReference>
<keyword evidence="4" id="KW-1185">Reference proteome</keyword>
<dbReference type="OrthoDB" id="72145at2"/>
<gene>
    <name evidence="3" type="ORF">J2Y00_003484</name>
    <name evidence="2" type="ORF">SY84_08490</name>
</gene>
<organism evidence="2 4">
    <name type="scientific">Deinococcus soli</name>
    <name type="common">ex Cha et al. 2016</name>
    <dbReference type="NCBI Taxonomy" id="1309411"/>
    <lineage>
        <taxon>Bacteria</taxon>
        <taxon>Thermotogati</taxon>
        <taxon>Deinococcota</taxon>
        <taxon>Deinococci</taxon>
        <taxon>Deinococcales</taxon>
        <taxon>Deinococcaceae</taxon>
        <taxon>Deinococcus</taxon>
    </lineage>
</organism>
<evidence type="ECO:0000313" key="4">
    <source>
        <dbReference type="Proteomes" id="UP000034024"/>
    </source>
</evidence>
<dbReference type="RefSeq" id="WP_046843658.1">
    <property type="nucleotide sequence ID" value="NZ_CP011389.1"/>
</dbReference>
<reference evidence="3" key="2">
    <citation type="submission" date="2023-07" db="EMBL/GenBank/DDBJ databases">
        <title>Sorghum-associated microbial communities from plants grown in Nebraska, USA.</title>
        <authorList>
            <person name="Schachtman D."/>
        </authorList>
    </citation>
    <scope>NUCLEOTIDE SEQUENCE</scope>
    <source>
        <strain evidence="3">BE330</strain>
    </source>
</reference>
<name>A0A0F7JQT8_9DEIO</name>
<dbReference type="PATRIC" id="fig|1309411.5.peg.1733"/>
<dbReference type="EMBL" id="CP011389">
    <property type="protein sequence ID" value="AKH17088.1"/>
    <property type="molecule type" value="Genomic_DNA"/>
</dbReference>
<protein>
    <submittedName>
        <fullName evidence="2">ATP synthase</fullName>
    </submittedName>
    <submittedName>
        <fullName evidence="3">Vacuolar-type H+-ATPase subunit H</fullName>
    </submittedName>
</protein>
<dbReference type="EMBL" id="JAVDQK010000009">
    <property type="protein sequence ID" value="MDR6219877.1"/>
    <property type="molecule type" value="Genomic_DNA"/>
</dbReference>
<dbReference type="KEGG" id="dch:SY84_08490"/>
<dbReference type="Proteomes" id="UP001185331">
    <property type="component" value="Unassembled WGS sequence"/>
</dbReference>
<proteinExistence type="predicted"/>
<keyword evidence="1" id="KW-0175">Coiled coil</keyword>
<dbReference type="Proteomes" id="UP000034024">
    <property type="component" value="Chromosome"/>
</dbReference>